<sequence>MTAVRYVDDPEFVVPLRTEVMSDSARAQWAREAVAATVRRHGADVVRSDLATEFAARAQARIADEGSAGVLLYAPAWRVWTAVRIAVSEVEPTPEEIDAFVRPPALLPPQVRATPDLPVGRGVSSTVLVSASPALGAVRWLFVPPGHSIRVDMTPVAAPAVTAVAALVEVFLTTLRIDGVDGDRAAAFDPARLVSPLDAEGRNWPEWTR</sequence>
<evidence type="ECO:0008006" key="3">
    <source>
        <dbReference type="Google" id="ProtNLM"/>
    </source>
</evidence>
<name>A0ABT5SN16_9MICO</name>
<evidence type="ECO:0000313" key="1">
    <source>
        <dbReference type="EMBL" id="MDD7963183.1"/>
    </source>
</evidence>
<proteinExistence type="predicted"/>
<protein>
    <recommendedName>
        <fullName evidence="3">PhiE125 gp8 family phage protein</fullName>
    </recommendedName>
</protein>
<reference evidence="1 2" key="1">
    <citation type="submission" date="2023-02" db="EMBL/GenBank/DDBJ databases">
        <title>Study of novel species of the Microbacterium genus.</title>
        <authorList>
            <person name="Arroyo-Herrera I."/>
            <person name="Roman-Ponce B."/>
            <person name="Vasquez-Murrieta M.S."/>
        </authorList>
    </citation>
    <scope>NUCLEOTIDE SEQUENCE [LARGE SCALE GENOMIC DNA]</scope>
    <source>
        <strain evidence="1 2">NE1TT3</strain>
    </source>
</reference>
<accession>A0ABT5SN16</accession>
<evidence type="ECO:0000313" key="2">
    <source>
        <dbReference type="Proteomes" id="UP001218170"/>
    </source>
</evidence>
<dbReference type="EMBL" id="JAQZCI010000003">
    <property type="protein sequence ID" value="MDD7963183.1"/>
    <property type="molecule type" value="Genomic_DNA"/>
</dbReference>
<gene>
    <name evidence="1" type="ORF">PUW80_12580</name>
</gene>
<organism evidence="1 2">
    <name type="scientific">Microbacterium thalli</name>
    <dbReference type="NCBI Taxonomy" id="3027921"/>
    <lineage>
        <taxon>Bacteria</taxon>
        <taxon>Bacillati</taxon>
        <taxon>Actinomycetota</taxon>
        <taxon>Actinomycetes</taxon>
        <taxon>Micrococcales</taxon>
        <taxon>Microbacteriaceae</taxon>
        <taxon>Microbacterium</taxon>
    </lineage>
</organism>
<comment type="caution">
    <text evidence="1">The sequence shown here is derived from an EMBL/GenBank/DDBJ whole genome shotgun (WGS) entry which is preliminary data.</text>
</comment>
<keyword evidence="2" id="KW-1185">Reference proteome</keyword>
<dbReference type="Proteomes" id="UP001218170">
    <property type="component" value="Unassembled WGS sequence"/>
</dbReference>
<dbReference type="RefSeq" id="WP_274220433.1">
    <property type="nucleotide sequence ID" value="NZ_JAQZCG020000004.1"/>
</dbReference>